<dbReference type="PANTHER" id="PTHR30036:SF7">
    <property type="entry name" value="ABC TRANSPORTER PERIPLASMIC-BINDING PROTEIN YPHF"/>
    <property type="match status" value="1"/>
</dbReference>
<comment type="similarity">
    <text evidence="2">Belongs to the bacterial solute-binding protein 2 family.</text>
</comment>
<dbReference type="InterPro" id="IPR028082">
    <property type="entry name" value="Peripla_BP_I"/>
</dbReference>
<dbReference type="AlphaFoldDB" id="A0A559JN43"/>
<dbReference type="InterPro" id="IPR025997">
    <property type="entry name" value="SBP_2_dom"/>
</dbReference>
<evidence type="ECO:0000256" key="2">
    <source>
        <dbReference type="ARBA" id="ARBA00007639"/>
    </source>
</evidence>
<dbReference type="Gene3D" id="3.40.50.2300">
    <property type="match status" value="2"/>
</dbReference>
<dbReference type="Proteomes" id="UP000316330">
    <property type="component" value="Unassembled WGS sequence"/>
</dbReference>
<keyword evidence="3" id="KW-0812">Transmembrane</keyword>
<feature type="transmembrane region" description="Helical" evidence="3">
    <location>
        <begin position="7"/>
        <end position="25"/>
    </location>
</feature>
<comment type="caution">
    <text evidence="5">The sequence shown here is derived from an EMBL/GenBank/DDBJ whole genome shotgun (WGS) entry which is preliminary data.</text>
</comment>
<name>A0A559JN43_9BACL</name>
<dbReference type="OrthoDB" id="6196975at2"/>
<dbReference type="EMBL" id="VNJJ01000004">
    <property type="protein sequence ID" value="TVY01297.1"/>
    <property type="molecule type" value="Genomic_DNA"/>
</dbReference>
<evidence type="ECO:0000313" key="5">
    <source>
        <dbReference type="EMBL" id="TVY01297.1"/>
    </source>
</evidence>
<evidence type="ECO:0000259" key="4">
    <source>
        <dbReference type="Pfam" id="PF13407"/>
    </source>
</evidence>
<feature type="domain" description="Periplasmic binding protein" evidence="4">
    <location>
        <begin position="47"/>
        <end position="302"/>
    </location>
</feature>
<dbReference type="GO" id="GO:0030288">
    <property type="term" value="C:outer membrane-bounded periplasmic space"/>
    <property type="evidence" value="ECO:0007669"/>
    <property type="project" value="TreeGrafter"/>
</dbReference>
<dbReference type="GO" id="GO:0030246">
    <property type="term" value="F:carbohydrate binding"/>
    <property type="evidence" value="ECO:0007669"/>
    <property type="project" value="TreeGrafter"/>
</dbReference>
<comment type="subcellular location">
    <subcellularLocation>
        <location evidence="1">Cell envelope</location>
    </subcellularLocation>
</comment>
<keyword evidence="3" id="KW-1133">Transmembrane helix</keyword>
<dbReference type="Pfam" id="PF13407">
    <property type="entry name" value="Peripla_BP_4"/>
    <property type="match status" value="1"/>
</dbReference>
<proteinExistence type="inferred from homology"/>
<evidence type="ECO:0000256" key="3">
    <source>
        <dbReference type="SAM" id="Phobius"/>
    </source>
</evidence>
<evidence type="ECO:0000256" key="1">
    <source>
        <dbReference type="ARBA" id="ARBA00004196"/>
    </source>
</evidence>
<keyword evidence="3" id="KW-0472">Membrane</keyword>
<keyword evidence="6" id="KW-1185">Reference proteome</keyword>
<dbReference type="PANTHER" id="PTHR30036">
    <property type="entry name" value="D-XYLOSE-BINDING PERIPLASMIC PROTEIN"/>
    <property type="match status" value="1"/>
</dbReference>
<protein>
    <submittedName>
        <fullName evidence="5">Sugar ABC transporter substrate-binding protein</fullName>
    </submittedName>
</protein>
<dbReference type="SUPFAM" id="SSF53822">
    <property type="entry name" value="Periplasmic binding protein-like I"/>
    <property type="match status" value="1"/>
</dbReference>
<dbReference type="RefSeq" id="WP_144700490.1">
    <property type="nucleotide sequence ID" value="NZ_VNJJ01000004.1"/>
</dbReference>
<sequence>MRKIGIYSIAIICFIALCFLGYYAVQAQNGNPASTDETESSSGYRLVLITKELDTPFWDKVGEGAMAAAARNHASIEVWGSYGLNEQDFLKEMEIAIASKVDGIIVQGLDTAEFKQLAMYKATENGIPVITVANDVPMNESLRKTYVGSNHFEAGQMIARQLLSDMGFNGKVVLLTEDRQEDFQRARLKGILEVLNNYPMIHTDIVDSGNSREQVVKATNNVLNRIPDVRAFVTTTANNASAIIQEIEKRRKVDNYLIYSFDDSPETQKLVKQGKIDAIVSQSPQEMGEMSVDLMISWLKGELLPLSSDGYYTDIRVLKAEKRK</sequence>
<accession>A0A559JN43</accession>
<reference evidence="5 6" key="1">
    <citation type="submission" date="2019-07" db="EMBL/GenBank/DDBJ databases">
        <authorList>
            <person name="Kim J."/>
        </authorList>
    </citation>
    <scope>NUCLEOTIDE SEQUENCE [LARGE SCALE GENOMIC DNA]</scope>
    <source>
        <strain evidence="5 6">G13</strain>
    </source>
</reference>
<dbReference type="InterPro" id="IPR050555">
    <property type="entry name" value="Bact_Solute-Bind_Prot2"/>
</dbReference>
<evidence type="ECO:0000313" key="6">
    <source>
        <dbReference type="Proteomes" id="UP000316330"/>
    </source>
</evidence>
<organism evidence="5 6">
    <name type="scientific">Cohnella terricola</name>
    <dbReference type="NCBI Taxonomy" id="1289167"/>
    <lineage>
        <taxon>Bacteria</taxon>
        <taxon>Bacillati</taxon>
        <taxon>Bacillota</taxon>
        <taxon>Bacilli</taxon>
        <taxon>Bacillales</taxon>
        <taxon>Paenibacillaceae</taxon>
        <taxon>Cohnella</taxon>
    </lineage>
</organism>
<gene>
    <name evidence="5" type="ORF">FPZ45_09120</name>
</gene>